<evidence type="ECO:0000313" key="5">
    <source>
        <dbReference type="Proteomes" id="UP000193577"/>
    </source>
</evidence>
<dbReference type="EMBL" id="NCXO01000034">
    <property type="protein sequence ID" value="OSC32715.1"/>
    <property type="molecule type" value="Genomic_DNA"/>
</dbReference>
<dbReference type="AlphaFoldDB" id="A0A7I7SEY9"/>
<name>A0A7I7SEY9_9MYCO</name>
<comment type="caution">
    <text evidence="4">The sequence shown here is derived from an EMBL/GenBank/DDBJ whole genome shotgun (WGS) entry which is preliminary data.</text>
</comment>
<dbReference type="PANTHER" id="PTHR42748:SF7">
    <property type="entry name" value="NMRA LIKE REDOX SENSOR 1-RELATED"/>
    <property type="match status" value="1"/>
</dbReference>
<dbReference type="OrthoDB" id="319724at2"/>
<dbReference type="InterPro" id="IPR036291">
    <property type="entry name" value="NAD(P)-bd_dom_sf"/>
</dbReference>
<comment type="similarity">
    <text evidence="1">Belongs to the NmrA-type oxidoreductase family.</text>
</comment>
<dbReference type="InterPro" id="IPR051164">
    <property type="entry name" value="NmrA-like_oxidored"/>
</dbReference>
<feature type="domain" description="NmrA-like" evidence="3">
    <location>
        <begin position="4"/>
        <end position="286"/>
    </location>
</feature>
<evidence type="ECO:0000313" key="4">
    <source>
        <dbReference type="EMBL" id="OSC32715.1"/>
    </source>
</evidence>
<evidence type="ECO:0000259" key="3">
    <source>
        <dbReference type="Pfam" id="PF05368"/>
    </source>
</evidence>
<dbReference type="RefSeq" id="WP_085304693.1">
    <property type="nucleotide sequence ID" value="NZ_AP022594.1"/>
</dbReference>
<dbReference type="CDD" id="cd05251">
    <property type="entry name" value="NmrA_like_SDR_a"/>
    <property type="match status" value="1"/>
</dbReference>
<gene>
    <name evidence="4" type="ORF">B8W67_14545</name>
</gene>
<organism evidence="4 5">
    <name type="scientific">Mycolicibacillus koreensis</name>
    <dbReference type="NCBI Taxonomy" id="1069220"/>
    <lineage>
        <taxon>Bacteria</taxon>
        <taxon>Bacillati</taxon>
        <taxon>Actinomycetota</taxon>
        <taxon>Actinomycetes</taxon>
        <taxon>Mycobacteriales</taxon>
        <taxon>Mycobacteriaceae</taxon>
        <taxon>Mycolicibacillus</taxon>
    </lineage>
</organism>
<evidence type="ECO:0000256" key="2">
    <source>
        <dbReference type="ARBA" id="ARBA00022857"/>
    </source>
</evidence>
<accession>A0A7I7SEY9</accession>
<dbReference type="Gene3D" id="3.40.50.720">
    <property type="entry name" value="NAD(P)-binding Rossmann-like Domain"/>
    <property type="match status" value="1"/>
</dbReference>
<dbReference type="Proteomes" id="UP000193577">
    <property type="component" value="Unassembled WGS sequence"/>
</dbReference>
<proteinExistence type="inferred from homology"/>
<dbReference type="Gene3D" id="3.90.25.10">
    <property type="entry name" value="UDP-galactose 4-epimerase, domain 1"/>
    <property type="match status" value="1"/>
</dbReference>
<reference evidence="4 5" key="1">
    <citation type="submission" date="2017-04" db="EMBL/GenBank/DDBJ databases">
        <title>The new phylogeny of genus Mycobacterium.</title>
        <authorList>
            <person name="Tortoli E."/>
            <person name="Trovato A."/>
            <person name="Cirillo D.M."/>
        </authorList>
    </citation>
    <scope>NUCLEOTIDE SEQUENCE [LARGE SCALE GENOMIC DNA]</scope>
    <source>
        <strain evidence="4 5">KCTC 19819</strain>
    </source>
</reference>
<evidence type="ECO:0000256" key="1">
    <source>
        <dbReference type="ARBA" id="ARBA00006328"/>
    </source>
</evidence>
<dbReference type="SUPFAM" id="SSF51735">
    <property type="entry name" value="NAD(P)-binding Rossmann-fold domains"/>
    <property type="match status" value="1"/>
</dbReference>
<keyword evidence="2" id="KW-0521">NADP</keyword>
<dbReference type="Pfam" id="PF05368">
    <property type="entry name" value="NmrA"/>
    <property type="match status" value="1"/>
</dbReference>
<sequence length="322" mass="34658">MTHQKLITVVGATGSQGGGLARAILADPERTFALRAMTRTVDSPAAQELARSGATVVPADLDDEDSVRRAFDGAHGVFVMTNYWAPITAEREAQQNRAERELAQAETAARAARAAGVAHVVWSTLEDTREFFGDDDRVPTVDGRYKVPHFDAKAEADDAFRRHGVPTTFLRTAFFFDNIAAGTGLARDENGALLLTLPLDDKPLSGIAVEDIGKTALGIFKRGPELIGATVSIAGEHLTGDQYAAALADVLGEPVRYRPLSPDAFRAQGFPGAVEMGNMFQYYAQNADRFVGDRDLGRVRTLNPELLSFRAFLDTVAPAVPA</sequence>
<dbReference type="InterPro" id="IPR008030">
    <property type="entry name" value="NmrA-like"/>
</dbReference>
<dbReference type="PANTHER" id="PTHR42748">
    <property type="entry name" value="NITROGEN METABOLITE REPRESSION PROTEIN NMRA FAMILY MEMBER"/>
    <property type="match status" value="1"/>
</dbReference>
<protein>
    <submittedName>
        <fullName evidence="4">Nucleoside-diphosphate sugar epimerase</fullName>
    </submittedName>
</protein>
<keyword evidence="5" id="KW-1185">Reference proteome</keyword>